<dbReference type="EMBL" id="CP053084">
    <property type="protein sequence ID" value="QJR29592.1"/>
    <property type="molecule type" value="Genomic_DNA"/>
</dbReference>
<evidence type="ECO:0008006" key="3">
    <source>
        <dbReference type="Google" id="ProtNLM"/>
    </source>
</evidence>
<gene>
    <name evidence="1" type="ORF">HKT17_07625</name>
</gene>
<dbReference type="Proteomes" id="UP000501130">
    <property type="component" value="Chromosome"/>
</dbReference>
<organism evidence="1 2">
    <name type="scientific">Limnobacter profundi</name>
    <dbReference type="NCBI Taxonomy" id="2732163"/>
    <lineage>
        <taxon>Bacteria</taxon>
        <taxon>Pseudomonadati</taxon>
        <taxon>Pseudomonadota</taxon>
        <taxon>Betaproteobacteria</taxon>
        <taxon>Burkholderiales</taxon>
        <taxon>Burkholderiaceae</taxon>
        <taxon>Limnobacter</taxon>
    </lineage>
</organism>
<name>A0ABX6N5C8_9BURK</name>
<accession>A0ABX6N5C8</accession>
<evidence type="ECO:0000313" key="2">
    <source>
        <dbReference type="Proteomes" id="UP000501130"/>
    </source>
</evidence>
<dbReference type="RefSeq" id="WP_171099052.1">
    <property type="nucleotide sequence ID" value="NZ_CP053084.1"/>
</dbReference>
<protein>
    <recommendedName>
        <fullName evidence="3">Dihydrodipicolinate reductase</fullName>
    </recommendedName>
</protein>
<keyword evidence="2" id="KW-1185">Reference proteome</keyword>
<evidence type="ECO:0000313" key="1">
    <source>
        <dbReference type="EMBL" id="QJR29592.1"/>
    </source>
</evidence>
<reference evidence="1 2" key="1">
    <citation type="submission" date="2020-05" db="EMBL/GenBank/DDBJ databases">
        <title>Compete genome of Limnobacter sp. SAORIC-580.</title>
        <authorList>
            <person name="Song J."/>
            <person name="Cho J.-C."/>
        </authorList>
    </citation>
    <scope>NUCLEOTIDE SEQUENCE [LARGE SCALE GENOMIC DNA]</scope>
    <source>
        <strain evidence="1 2">SAORIC-580</strain>
    </source>
</reference>
<proteinExistence type="predicted"/>
<sequence>MPSVFISLIGFAFALNTPIATAEPHRKVLSGQEIRKVFIGKITTDSTHFAYHLKPDGKIIGNELGRSRKGTWAIQSNQLCLSVPMGAPADCWTVVRLDGNLVFRRDGVDVMEVTVEKFSAKYHFD</sequence>